<gene>
    <name evidence="2" type="ORF">SAMN05443667_11194</name>
</gene>
<dbReference type="OrthoDB" id="1120992at2"/>
<accession>A0A1H4F1J8</accession>
<dbReference type="RefSeq" id="WP_091092032.1">
    <property type="nucleotide sequence ID" value="NZ_FNRD01000011.1"/>
</dbReference>
<feature type="domain" description="YdhG-like" evidence="1">
    <location>
        <begin position="25"/>
        <end position="120"/>
    </location>
</feature>
<dbReference type="STRING" id="150146.SAMN05443667_11194"/>
<evidence type="ECO:0000313" key="2">
    <source>
        <dbReference type="EMBL" id="SEA90362.1"/>
    </source>
</evidence>
<keyword evidence="3" id="KW-1185">Reference proteome</keyword>
<sequence>MENPQEIELTSIQEFLDYLPEEELEIVLFLRKIVLECMPDCKERLAYNVPFYYRHSKICYIWPASIPWEKVNNGVGIGFCKDASLLDETFETISFSSKSLFSSISEIDVDSLKQQIYQAISIDEQIVKARRRKIQ</sequence>
<proteinExistence type="predicted"/>
<dbReference type="Gene3D" id="3.90.1150.200">
    <property type="match status" value="1"/>
</dbReference>
<dbReference type="InterPro" id="IPR014922">
    <property type="entry name" value="YdhG-like"/>
</dbReference>
<organism evidence="2 3">
    <name type="scientific">Flavobacterium gillisiae</name>
    <dbReference type="NCBI Taxonomy" id="150146"/>
    <lineage>
        <taxon>Bacteria</taxon>
        <taxon>Pseudomonadati</taxon>
        <taxon>Bacteroidota</taxon>
        <taxon>Flavobacteriia</taxon>
        <taxon>Flavobacteriales</taxon>
        <taxon>Flavobacteriaceae</taxon>
        <taxon>Flavobacterium</taxon>
    </lineage>
</organism>
<evidence type="ECO:0000313" key="3">
    <source>
        <dbReference type="Proteomes" id="UP000198951"/>
    </source>
</evidence>
<dbReference type="AlphaFoldDB" id="A0A1H4F1J8"/>
<reference evidence="3" key="1">
    <citation type="submission" date="2016-10" db="EMBL/GenBank/DDBJ databases">
        <authorList>
            <person name="Varghese N."/>
            <person name="Submissions S."/>
        </authorList>
    </citation>
    <scope>NUCLEOTIDE SEQUENCE [LARGE SCALE GENOMIC DNA]</scope>
    <source>
        <strain evidence="3">DSM 22376</strain>
    </source>
</reference>
<dbReference type="Proteomes" id="UP000198951">
    <property type="component" value="Unassembled WGS sequence"/>
</dbReference>
<dbReference type="SUPFAM" id="SSF159888">
    <property type="entry name" value="YdhG-like"/>
    <property type="match status" value="1"/>
</dbReference>
<name>A0A1H4F1J8_9FLAO</name>
<dbReference type="Pfam" id="PF08818">
    <property type="entry name" value="DUF1801"/>
    <property type="match status" value="1"/>
</dbReference>
<dbReference type="EMBL" id="FNRD01000011">
    <property type="protein sequence ID" value="SEA90362.1"/>
    <property type="molecule type" value="Genomic_DNA"/>
</dbReference>
<evidence type="ECO:0000259" key="1">
    <source>
        <dbReference type="Pfam" id="PF08818"/>
    </source>
</evidence>
<protein>
    <recommendedName>
        <fullName evidence="1">YdhG-like domain-containing protein</fullName>
    </recommendedName>
</protein>